<dbReference type="EMBL" id="CAXAMN010014736">
    <property type="protein sequence ID" value="CAK9044163.1"/>
    <property type="molecule type" value="Genomic_DNA"/>
</dbReference>
<evidence type="ECO:0000313" key="1">
    <source>
        <dbReference type="EMBL" id="CAK9044163.1"/>
    </source>
</evidence>
<keyword evidence="2" id="KW-1185">Reference proteome</keyword>
<comment type="caution">
    <text evidence="1">The sequence shown here is derived from an EMBL/GenBank/DDBJ whole genome shotgun (WGS) entry which is preliminary data.</text>
</comment>
<sequence length="208" mass="23822">MQLKEPGVDIDDLDLSWEDWASIGIIAENGAIKCQLCKQVLPGHEEVVDHMSIKKKRNKRWYHSHFDWLFWTMKCWRRLQRDGWRLKSHGVCISQKRFHCKACSLDVPWQDGFAGGAGGRGHIWTNKHLTTCWRNKSAELAKRAPAHEQQPWDEMLSPFTHTVLDTETDQLVDAAVLTEAGGPTITTSSSSSSSRRPRKRKRQKSTSS</sequence>
<proteinExistence type="predicted"/>
<protein>
    <submittedName>
        <fullName evidence="1">Uncharacterized protein</fullName>
    </submittedName>
</protein>
<gene>
    <name evidence="1" type="ORF">CCMP2556_LOCUS23280</name>
</gene>
<dbReference type="Proteomes" id="UP001642484">
    <property type="component" value="Unassembled WGS sequence"/>
</dbReference>
<reference evidence="1 2" key="1">
    <citation type="submission" date="2024-02" db="EMBL/GenBank/DDBJ databases">
        <authorList>
            <person name="Chen Y."/>
            <person name="Shah S."/>
            <person name="Dougan E. K."/>
            <person name="Thang M."/>
            <person name="Chan C."/>
        </authorList>
    </citation>
    <scope>NUCLEOTIDE SEQUENCE [LARGE SCALE GENOMIC DNA]</scope>
</reference>
<organism evidence="1 2">
    <name type="scientific">Durusdinium trenchii</name>
    <dbReference type="NCBI Taxonomy" id="1381693"/>
    <lineage>
        <taxon>Eukaryota</taxon>
        <taxon>Sar</taxon>
        <taxon>Alveolata</taxon>
        <taxon>Dinophyceae</taxon>
        <taxon>Suessiales</taxon>
        <taxon>Symbiodiniaceae</taxon>
        <taxon>Durusdinium</taxon>
    </lineage>
</organism>
<evidence type="ECO:0000313" key="2">
    <source>
        <dbReference type="Proteomes" id="UP001642484"/>
    </source>
</evidence>
<accession>A0ABP0LZD5</accession>
<name>A0ABP0LZD5_9DINO</name>